<proteinExistence type="predicted"/>
<protein>
    <recommendedName>
        <fullName evidence="3">CDP-Glycerol:Poly(Glycerophosphate) glycerophosphotransferase</fullName>
    </recommendedName>
</protein>
<dbReference type="Proteomes" id="UP000199352">
    <property type="component" value="Unassembled WGS sequence"/>
</dbReference>
<dbReference type="RefSeq" id="WP_089960452.1">
    <property type="nucleotide sequence ID" value="NZ_FOFR01000028.1"/>
</dbReference>
<dbReference type="EMBL" id="FOFR01000028">
    <property type="protein sequence ID" value="SES25083.1"/>
    <property type="molecule type" value="Genomic_DNA"/>
</dbReference>
<dbReference type="STRING" id="402600.SAMN05216188_12812"/>
<accession>A0A1H9VUX8</accession>
<evidence type="ECO:0000313" key="2">
    <source>
        <dbReference type="Proteomes" id="UP000199352"/>
    </source>
</evidence>
<name>A0A1H9VUX8_9PSEU</name>
<evidence type="ECO:0000313" key="1">
    <source>
        <dbReference type="EMBL" id="SES25083.1"/>
    </source>
</evidence>
<gene>
    <name evidence="1" type="ORF">SAMN05216188_12812</name>
</gene>
<dbReference type="AlphaFoldDB" id="A0A1H9VUX8"/>
<dbReference type="OrthoDB" id="3661391at2"/>
<reference evidence="2" key="1">
    <citation type="submission" date="2016-10" db="EMBL/GenBank/DDBJ databases">
        <authorList>
            <person name="Varghese N."/>
            <person name="Submissions S."/>
        </authorList>
    </citation>
    <scope>NUCLEOTIDE SEQUENCE [LARGE SCALE GENOMIC DNA]</scope>
    <source>
        <strain evidence="2">CGMCC 4.3525</strain>
    </source>
</reference>
<keyword evidence="2" id="KW-1185">Reference proteome</keyword>
<sequence length="507" mass="53562">MPGDDLWTTVRCERVVLAVVRTVTTATRLLDVLELVRGDPRVQVVFTFERSSAFTAGVTKFIEDNGGHVLPWDEAVRGTFDLAISASENGALHELSAPLLLLPHGAGHHKYAKGTRRISGYRFGSSPRAIVLSHRSQLDQLAAAFPAALPRAVVARDVCLDRLRASLPHRARYRRALGNTGQRLVVLSSTWGRASAFGRAPGLALELLAALPRDEYQVALVLHPNIWFAHSRFAVRGWLGAAMDAGLLVIPPEEGWRAALVAADLLIGDHGSVSLYAAAIGLPVLLAAFGSAEVVEDTPMASLGARAPRLGHGPLLGQVQAASRQDTAPLRAIADEVFAGDAPGLRSVLYSLIELDPGGAPAPAGHVGDPVPETRHVGAHRVIITALDDKTVGMQRFSASLPETGAADQHIAADEDCFDAALVRGAAVILGVTDDFEEWAGRVFAEHPAARVAAAGDLVLHRDWDGPRRVTGGLALAASAVCAGYPQVDGSCTVVLGDREVPVHLTG</sequence>
<evidence type="ECO:0008006" key="3">
    <source>
        <dbReference type="Google" id="ProtNLM"/>
    </source>
</evidence>
<dbReference type="SUPFAM" id="SSF53756">
    <property type="entry name" value="UDP-Glycosyltransferase/glycogen phosphorylase"/>
    <property type="match status" value="1"/>
</dbReference>
<organism evidence="1 2">
    <name type="scientific">Lentzea xinjiangensis</name>
    <dbReference type="NCBI Taxonomy" id="402600"/>
    <lineage>
        <taxon>Bacteria</taxon>
        <taxon>Bacillati</taxon>
        <taxon>Actinomycetota</taxon>
        <taxon>Actinomycetes</taxon>
        <taxon>Pseudonocardiales</taxon>
        <taxon>Pseudonocardiaceae</taxon>
        <taxon>Lentzea</taxon>
    </lineage>
</organism>